<keyword evidence="1" id="KW-1133">Transmembrane helix</keyword>
<dbReference type="Proteomes" id="UP000324870">
    <property type="component" value="Unassembled WGS sequence"/>
</dbReference>
<evidence type="ECO:0000256" key="1">
    <source>
        <dbReference type="SAM" id="Phobius"/>
    </source>
</evidence>
<protein>
    <recommendedName>
        <fullName evidence="4">Transmembrane protein</fullName>
    </recommendedName>
</protein>
<name>A0ABQ6S4H4_9BACT</name>
<keyword evidence="3" id="KW-1185">Reference proteome</keyword>
<feature type="transmembrane region" description="Helical" evidence="1">
    <location>
        <begin position="55"/>
        <end position="77"/>
    </location>
</feature>
<comment type="caution">
    <text evidence="2">The sequence shown here is derived from an EMBL/GenBank/DDBJ whole genome shotgun (WGS) entry which is preliminary data.</text>
</comment>
<evidence type="ECO:0000313" key="3">
    <source>
        <dbReference type="Proteomes" id="UP000324870"/>
    </source>
</evidence>
<gene>
    <name evidence="2" type="ORF">F2A26_05605</name>
</gene>
<keyword evidence="1" id="KW-0472">Membrane</keyword>
<dbReference type="EMBL" id="VVND01000006">
    <property type="protein sequence ID" value="KAA3159756.1"/>
    <property type="molecule type" value="Genomic_DNA"/>
</dbReference>
<evidence type="ECO:0000313" key="2">
    <source>
        <dbReference type="EMBL" id="KAA3159756.1"/>
    </source>
</evidence>
<reference evidence="2 3" key="1">
    <citation type="journal article" date="2019" name="Nat. Med.">
        <title>A library of human gut bacterial isolates paired with longitudinal multiomics data enables mechanistic microbiome research.</title>
        <authorList>
            <person name="Poyet M."/>
            <person name="Groussin M."/>
            <person name="Gibbons S.M."/>
            <person name="Avila-Pacheco J."/>
            <person name="Jiang X."/>
            <person name="Kearney S.M."/>
            <person name="Perrotta A.R."/>
            <person name="Berdy B."/>
            <person name="Zhao S."/>
            <person name="Lieberman T.D."/>
            <person name="Swanson P.K."/>
            <person name="Smith M."/>
            <person name="Roesemann S."/>
            <person name="Alexander J.E."/>
            <person name="Rich S.A."/>
            <person name="Livny J."/>
            <person name="Vlamakis H."/>
            <person name="Clish C."/>
            <person name="Bullock K."/>
            <person name="Deik A."/>
            <person name="Scott J."/>
            <person name="Pierce K.A."/>
            <person name="Xavier R.J."/>
            <person name="Alm E.J."/>
        </authorList>
    </citation>
    <scope>NUCLEOTIDE SEQUENCE [LARGE SCALE GENOMIC DNA]</scope>
    <source>
        <strain evidence="2 3">BIOML-A1</strain>
    </source>
</reference>
<dbReference type="RefSeq" id="WP_130062782.1">
    <property type="nucleotide sequence ID" value="NZ_CATWOF010000015.1"/>
</dbReference>
<sequence length="144" mass="15531">MENHRPQPSRPFCRLRSVFLRSPSVLLSLPSSSIPPSLASLPSPAGLAVIAVRPFVVAVFFRSSFFGFSSVAARFFFRRRSVFLPSPLGFSSVAVPALLPSPLRSFRRCPGTSALNRPAFPSLPPALFPGLHEKSPEAALPGIC</sequence>
<evidence type="ECO:0008006" key="4">
    <source>
        <dbReference type="Google" id="ProtNLM"/>
    </source>
</evidence>
<organism evidence="2 3">
    <name type="scientific">Alistipes finegoldii</name>
    <dbReference type="NCBI Taxonomy" id="214856"/>
    <lineage>
        <taxon>Bacteria</taxon>
        <taxon>Pseudomonadati</taxon>
        <taxon>Bacteroidota</taxon>
        <taxon>Bacteroidia</taxon>
        <taxon>Bacteroidales</taxon>
        <taxon>Rikenellaceae</taxon>
        <taxon>Alistipes</taxon>
    </lineage>
</organism>
<keyword evidence="1" id="KW-0812">Transmembrane</keyword>
<proteinExistence type="predicted"/>
<accession>A0ABQ6S4H4</accession>